<name>A0A392SH76_9FABA</name>
<evidence type="ECO:0000313" key="2">
    <source>
        <dbReference type="Proteomes" id="UP000265520"/>
    </source>
</evidence>
<feature type="non-terminal residue" evidence="1">
    <location>
        <position position="43"/>
    </location>
</feature>
<reference evidence="1 2" key="1">
    <citation type="journal article" date="2018" name="Front. Plant Sci.">
        <title>Red Clover (Trifolium pratense) and Zigzag Clover (T. medium) - A Picture of Genomic Similarities and Differences.</title>
        <authorList>
            <person name="Dluhosova J."/>
            <person name="Istvanek J."/>
            <person name="Nedelnik J."/>
            <person name="Repkova J."/>
        </authorList>
    </citation>
    <scope>NUCLEOTIDE SEQUENCE [LARGE SCALE GENOMIC DNA]</scope>
    <source>
        <strain evidence="2">cv. 10/8</strain>
        <tissue evidence="1">Leaf</tissue>
    </source>
</reference>
<proteinExistence type="predicted"/>
<evidence type="ECO:0000313" key="1">
    <source>
        <dbReference type="EMBL" id="MCI47534.1"/>
    </source>
</evidence>
<keyword evidence="2" id="KW-1185">Reference proteome</keyword>
<protein>
    <submittedName>
        <fullName evidence="1">Uncharacterized protein</fullName>
    </submittedName>
</protein>
<accession>A0A392SH76</accession>
<sequence>MRLCDLSENKLSTVAEMSYLGWEVGGEVPSILIGGSGGLTLTE</sequence>
<comment type="caution">
    <text evidence="1">The sequence shown here is derived from an EMBL/GenBank/DDBJ whole genome shotgun (WGS) entry which is preliminary data.</text>
</comment>
<dbReference type="Proteomes" id="UP000265520">
    <property type="component" value="Unassembled WGS sequence"/>
</dbReference>
<organism evidence="1 2">
    <name type="scientific">Trifolium medium</name>
    <dbReference type="NCBI Taxonomy" id="97028"/>
    <lineage>
        <taxon>Eukaryota</taxon>
        <taxon>Viridiplantae</taxon>
        <taxon>Streptophyta</taxon>
        <taxon>Embryophyta</taxon>
        <taxon>Tracheophyta</taxon>
        <taxon>Spermatophyta</taxon>
        <taxon>Magnoliopsida</taxon>
        <taxon>eudicotyledons</taxon>
        <taxon>Gunneridae</taxon>
        <taxon>Pentapetalae</taxon>
        <taxon>rosids</taxon>
        <taxon>fabids</taxon>
        <taxon>Fabales</taxon>
        <taxon>Fabaceae</taxon>
        <taxon>Papilionoideae</taxon>
        <taxon>50 kb inversion clade</taxon>
        <taxon>NPAAA clade</taxon>
        <taxon>Hologalegina</taxon>
        <taxon>IRL clade</taxon>
        <taxon>Trifolieae</taxon>
        <taxon>Trifolium</taxon>
    </lineage>
</organism>
<dbReference type="AlphaFoldDB" id="A0A392SH76"/>
<dbReference type="EMBL" id="LXQA010373656">
    <property type="protein sequence ID" value="MCI47534.1"/>
    <property type="molecule type" value="Genomic_DNA"/>
</dbReference>